<evidence type="ECO:0000256" key="9">
    <source>
        <dbReference type="ARBA" id="ARBA00023002"/>
    </source>
</evidence>
<dbReference type="SUPFAM" id="SSF51905">
    <property type="entry name" value="FAD/NAD(P)-binding domain"/>
    <property type="match status" value="1"/>
</dbReference>
<dbReference type="GO" id="GO:0008734">
    <property type="term" value="F:L-aspartate oxidase activity"/>
    <property type="evidence" value="ECO:0007669"/>
    <property type="project" value="UniProtKB-UniRule"/>
</dbReference>
<dbReference type="PRINTS" id="PR00368">
    <property type="entry name" value="FADPNR"/>
</dbReference>
<dbReference type="SUPFAM" id="SSF56425">
    <property type="entry name" value="Succinate dehydrogenase/fumarate reductase flavoprotein, catalytic domain"/>
    <property type="match status" value="1"/>
</dbReference>
<comment type="similarity">
    <text evidence="3 13">Belongs to the FAD-dependent oxidoreductase 2 family. NadB subfamily.</text>
</comment>
<dbReference type="SUPFAM" id="SSF46977">
    <property type="entry name" value="Succinate dehydrogenase/fumarate reductase flavoprotein C-terminal domain"/>
    <property type="match status" value="1"/>
</dbReference>
<keyword evidence="9 13" id="KW-0560">Oxidoreductase</keyword>
<dbReference type="InterPro" id="IPR005288">
    <property type="entry name" value="NadB"/>
</dbReference>
<comment type="subcellular location">
    <subcellularLocation>
        <location evidence="13">Cytoplasm</location>
    </subcellularLocation>
</comment>
<dbReference type="RefSeq" id="WP_090357872.1">
    <property type="nucleotide sequence ID" value="NZ_FMUB01000005.1"/>
</dbReference>
<dbReference type="Pfam" id="PF02910">
    <property type="entry name" value="Succ_DH_flav_C"/>
    <property type="match status" value="1"/>
</dbReference>
<dbReference type="Gene3D" id="3.50.50.60">
    <property type="entry name" value="FAD/NAD(P)-binding domain"/>
    <property type="match status" value="1"/>
</dbReference>
<dbReference type="AlphaFoldDB" id="A0A1G4WCE2"/>
<name>A0A1G4WCE2_9MYCO</name>
<dbReference type="EMBL" id="FMUB01000005">
    <property type="protein sequence ID" value="SCX20282.1"/>
    <property type="molecule type" value="Genomic_DNA"/>
</dbReference>
<dbReference type="GO" id="GO:0033765">
    <property type="term" value="F:steroid dehydrogenase activity, acting on the CH-CH group of donors"/>
    <property type="evidence" value="ECO:0007669"/>
    <property type="project" value="UniProtKB-ARBA"/>
</dbReference>
<evidence type="ECO:0000313" key="16">
    <source>
        <dbReference type="EMBL" id="SCX20282.1"/>
    </source>
</evidence>
<dbReference type="PANTHER" id="PTHR42716:SF2">
    <property type="entry name" value="L-ASPARTATE OXIDASE, CHLOROPLASTIC"/>
    <property type="match status" value="1"/>
</dbReference>
<dbReference type="Pfam" id="PF00890">
    <property type="entry name" value="FAD_binding_2"/>
    <property type="match status" value="1"/>
</dbReference>
<evidence type="ECO:0000256" key="12">
    <source>
        <dbReference type="NCBIfam" id="TIGR00551"/>
    </source>
</evidence>
<dbReference type="InterPro" id="IPR036188">
    <property type="entry name" value="FAD/NAD-bd_sf"/>
</dbReference>
<dbReference type="InterPro" id="IPR027477">
    <property type="entry name" value="Succ_DH/fumarate_Rdtase_cat_sf"/>
</dbReference>
<evidence type="ECO:0000256" key="13">
    <source>
        <dbReference type="RuleBase" id="RU362049"/>
    </source>
</evidence>
<evidence type="ECO:0000256" key="4">
    <source>
        <dbReference type="ARBA" id="ARBA00012173"/>
    </source>
</evidence>
<dbReference type="PRINTS" id="PR00411">
    <property type="entry name" value="PNDRDTASEI"/>
</dbReference>
<evidence type="ECO:0000259" key="15">
    <source>
        <dbReference type="Pfam" id="PF02910"/>
    </source>
</evidence>
<evidence type="ECO:0000256" key="1">
    <source>
        <dbReference type="ARBA" id="ARBA00001974"/>
    </source>
</evidence>
<keyword evidence="8 13" id="KW-0274">FAD</keyword>
<keyword evidence="6 13" id="KW-0285">Flavoprotein</keyword>
<dbReference type="NCBIfam" id="NF005867">
    <property type="entry name" value="PRK07804.1"/>
    <property type="match status" value="1"/>
</dbReference>
<gene>
    <name evidence="16" type="ORF">SAMN02799620_02869</name>
</gene>
<comment type="cofactor">
    <cofactor evidence="1 13">
        <name>FAD</name>
        <dbReference type="ChEBI" id="CHEBI:57692"/>
    </cofactor>
</comment>
<evidence type="ECO:0000256" key="6">
    <source>
        <dbReference type="ARBA" id="ARBA00022630"/>
    </source>
</evidence>
<keyword evidence="7 13" id="KW-0662">Pyridine nucleotide biosynthesis</keyword>
<dbReference type="STRING" id="1502745.SAMN02799620_02869"/>
<evidence type="ECO:0000256" key="3">
    <source>
        <dbReference type="ARBA" id="ARBA00008562"/>
    </source>
</evidence>
<feature type="domain" description="FAD-dependent oxidoreductase 2 FAD-binding" evidence="14">
    <location>
        <begin position="31"/>
        <end position="402"/>
    </location>
</feature>
<evidence type="ECO:0000256" key="7">
    <source>
        <dbReference type="ARBA" id="ARBA00022642"/>
    </source>
</evidence>
<accession>A0A1G4WCE2</accession>
<dbReference type="UniPathway" id="UPA00253">
    <property type="reaction ID" value="UER00326"/>
</dbReference>
<dbReference type="GO" id="GO:0034628">
    <property type="term" value="P:'de novo' NAD+ biosynthetic process from L-aspartate"/>
    <property type="evidence" value="ECO:0007669"/>
    <property type="project" value="TreeGrafter"/>
</dbReference>
<dbReference type="NCBIfam" id="TIGR00551">
    <property type="entry name" value="nadB"/>
    <property type="match status" value="1"/>
</dbReference>
<evidence type="ECO:0000256" key="10">
    <source>
        <dbReference type="ARBA" id="ARBA00029426"/>
    </source>
</evidence>
<evidence type="ECO:0000259" key="14">
    <source>
        <dbReference type="Pfam" id="PF00890"/>
    </source>
</evidence>
<comment type="catalytic activity">
    <reaction evidence="11">
        <text>L-aspartate + O2 = iminosuccinate + H2O2</text>
        <dbReference type="Rhea" id="RHEA:25876"/>
        <dbReference type="ChEBI" id="CHEBI:15379"/>
        <dbReference type="ChEBI" id="CHEBI:16240"/>
        <dbReference type="ChEBI" id="CHEBI:29991"/>
        <dbReference type="ChEBI" id="CHEBI:77875"/>
        <dbReference type="EC" id="1.4.3.16"/>
    </reaction>
    <physiologicalReaction direction="left-to-right" evidence="11">
        <dbReference type="Rhea" id="RHEA:25877"/>
    </physiologicalReaction>
</comment>
<dbReference type="EC" id="1.4.3.16" evidence="4 12"/>
<feature type="domain" description="Fumarate reductase/succinate dehydrogenase flavoprotein-like C-terminal" evidence="15">
    <location>
        <begin position="441"/>
        <end position="526"/>
    </location>
</feature>
<reference evidence="17" key="1">
    <citation type="submission" date="2016-10" db="EMBL/GenBank/DDBJ databases">
        <authorList>
            <person name="Varghese N."/>
            <person name="Submissions S."/>
        </authorList>
    </citation>
    <scope>NUCLEOTIDE SEQUENCE [LARGE SCALE GENOMIC DNA]</scope>
    <source>
        <strain evidence="17">UNC267MFSha1.1M11</strain>
    </source>
</reference>
<comment type="pathway">
    <text evidence="2 13">Cofactor biosynthesis; NAD(+) biosynthesis; iminoaspartate from L-aspartate (oxidase route): step 1/1.</text>
</comment>
<dbReference type="Gene3D" id="3.90.700.10">
    <property type="entry name" value="Succinate dehydrogenase/fumarate reductase flavoprotein, catalytic domain"/>
    <property type="match status" value="1"/>
</dbReference>
<organism evidence="16 17">
    <name type="scientific">Mycolicibacterium fluoranthenivorans</name>
    <dbReference type="NCBI Taxonomy" id="258505"/>
    <lineage>
        <taxon>Bacteria</taxon>
        <taxon>Bacillati</taxon>
        <taxon>Actinomycetota</taxon>
        <taxon>Actinomycetes</taxon>
        <taxon>Mycobacteriales</taxon>
        <taxon>Mycobacteriaceae</taxon>
        <taxon>Mycolicibacterium</taxon>
    </lineage>
</organism>
<dbReference type="InterPro" id="IPR003953">
    <property type="entry name" value="FAD-dep_OxRdtase_2_FAD-bd"/>
</dbReference>
<proteinExistence type="inferred from homology"/>
<comment type="function">
    <text evidence="10">Catalyzes the oxidation of L-aspartate to iminoaspartate, the first step in the de novo biosynthesis of NAD(+).</text>
</comment>
<evidence type="ECO:0000256" key="8">
    <source>
        <dbReference type="ARBA" id="ARBA00022827"/>
    </source>
</evidence>
<dbReference type="GO" id="GO:0005737">
    <property type="term" value="C:cytoplasm"/>
    <property type="evidence" value="ECO:0007669"/>
    <property type="project" value="UniProtKB-SubCell"/>
</dbReference>
<dbReference type="InterPro" id="IPR037099">
    <property type="entry name" value="Fum_R/Succ_DH_flav-like_C_sf"/>
</dbReference>
<dbReference type="FunFam" id="3.90.700.10:FF:000002">
    <property type="entry name" value="L-aspartate oxidase"/>
    <property type="match status" value="1"/>
</dbReference>
<evidence type="ECO:0000256" key="2">
    <source>
        <dbReference type="ARBA" id="ARBA00004950"/>
    </source>
</evidence>
<evidence type="ECO:0000256" key="5">
    <source>
        <dbReference type="ARBA" id="ARBA00021901"/>
    </source>
</evidence>
<protein>
    <recommendedName>
        <fullName evidence="5 12">L-aspartate oxidase</fullName>
        <ecNumber evidence="4 12">1.4.3.16</ecNumber>
    </recommendedName>
</protein>
<dbReference type="Proteomes" id="UP000199707">
    <property type="component" value="Unassembled WGS sequence"/>
</dbReference>
<dbReference type="Gene3D" id="1.20.58.100">
    <property type="entry name" value="Fumarate reductase/succinate dehydrogenase flavoprotein-like, C-terminal domain"/>
    <property type="match status" value="1"/>
</dbReference>
<sequence length="543" mass="55146">MNAVSVPGGRSAATRGYSSCGGVGYWQQRADVVVIGTGVAGLAAALAAVRAGRKVVVLSKVAETATFYAQGGIAVVLPDGEDSVEAHVADTLAAGGGLCDVDAVRSIVADGYTAVADLVDAGAHFDETRPGHWALTREGGHTRRRIIHAGGDATGAEVQRTLDHAATRLDIRRNHVALQICHDGDQVTGVLVHSAEGPGVVHAPSVILATGGLGHLYAATTNPDGSTGDGVALALQAGLAVADLEFVQFHPTMLYSGSGSGRAGGRRPLITEAIRGEGAILVDGRGESVTAGVHPMGDLAPRDVVAAAIDARLRATGDPCVYLDATRVSDVAHRFPTVTAACLAAGVDPARQPIPVVPGAHYSCGGVVTDVYGRTDLPGLFAAGEVARTGMHGANRLASNSLLEGLVVGGRAGAAAAAHAGSAGPVLARVSQSFRAPALDRAELQRAMSTDASVVRDADGLQRLVGILATARPRTVDNRTDFEDVALTMTARAVAAAAAERTESRGCHHRADHPETDAAQAKSITVRVDAAGLPTVSAPAGVR</sequence>
<dbReference type="InterPro" id="IPR015939">
    <property type="entry name" value="Fum_Rdtase/Succ_DH_flav-like_C"/>
</dbReference>
<evidence type="ECO:0000313" key="17">
    <source>
        <dbReference type="Proteomes" id="UP000199707"/>
    </source>
</evidence>
<dbReference type="PANTHER" id="PTHR42716">
    <property type="entry name" value="L-ASPARTATE OXIDASE"/>
    <property type="match status" value="1"/>
</dbReference>
<evidence type="ECO:0000256" key="11">
    <source>
        <dbReference type="ARBA" id="ARBA00048305"/>
    </source>
</evidence>